<dbReference type="PANTHER" id="PTHR43174">
    <property type="entry name" value="UDP-N-ACETYLGLUCOSAMINE 2-EPIMERASE"/>
    <property type="match status" value="1"/>
</dbReference>
<organism evidence="3 4">
    <name type="scientific">Alicyclobacillus fastidiosus</name>
    <dbReference type="NCBI Taxonomy" id="392011"/>
    <lineage>
        <taxon>Bacteria</taxon>
        <taxon>Bacillati</taxon>
        <taxon>Bacillota</taxon>
        <taxon>Bacilli</taxon>
        <taxon>Bacillales</taxon>
        <taxon>Alicyclobacillaceae</taxon>
        <taxon>Alicyclobacillus</taxon>
    </lineage>
</organism>
<evidence type="ECO:0000256" key="1">
    <source>
        <dbReference type="RuleBase" id="RU003513"/>
    </source>
</evidence>
<evidence type="ECO:0000259" key="2">
    <source>
        <dbReference type="Pfam" id="PF02350"/>
    </source>
</evidence>
<keyword evidence="1 3" id="KW-0413">Isomerase</keyword>
<keyword evidence="4" id="KW-1185">Reference proteome</keyword>
<reference evidence="3 4" key="1">
    <citation type="journal article" date="2024" name="Int. J. Mol. Sci.">
        <title>Exploration of Alicyclobacillus spp. Genome in Search of Antibiotic Resistance.</title>
        <authorList>
            <person name="Bucka-Kolendo J."/>
            <person name="Kiousi D.E."/>
            <person name="Dekowska A."/>
            <person name="Mikolajczuk-Szczyrba A."/>
            <person name="Karadedos D.M."/>
            <person name="Michael P."/>
            <person name="Galanis A."/>
            <person name="Sokolowska B."/>
        </authorList>
    </citation>
    <scope>NUCLEOTIDE SEQUENCE [LARGE SCALE GENOMIC DNA]</scope>
    <source>
        <strain evidence="3 4">KKP 3000</strain>
    </source>
</reference>
<dbReference type="InterPro" id="IPR029767">
    <property type="entry name" value="WecB-like"/>
</dbReference>
<dbReference type="EC" id="5.1.3.14" evidence="3"/>
<gene>
    <name evidence="3" type="primary">wecB</name>
    <name evidence="3" type="ORF">KKP3000_000021</name>
</gene>
<dbReference type="EMBL" id="JBDXSU010000010">
    <property type="protein sequence ID" value="MFB5191251.1"/>
    <property type="molecule type" value="Genomic_DNA"/>
</dbReference>
<comment type="caution">
    <text evidence="3">The sequence shown here is derived from an EMBL/GenBank/DDBJ whole genome shotgun (WGS) entry which is preliminary data.</text>
</comment>
<protein>
    <submittedName>
        <fullName evidence="3">UDP-N-acetylglucosamine 2-epimerase (Non-hydrolyzing)</fullName>
        <ecNumber evidence="3">5.1.3.14</ecNumber>
    </submittedName>
</protein>
<evidence type="ECO:0000313" key="4">
    <source>
        <dbReference type="Proteomes" id="UP001579974"/>
    </source>
</evidence>
<dbReference type="GO" id="GO:0008761">
    <property type="term" value="F:UDP-N-acetylglucosamine 2-epimerase activity"/>
    <property type="evidence" value="ECO:0007669"/>
    <property type="project" value="UniProtKB-EC"/>
</dbReference>
<dbReference type="InterPro" id="IPR003331">
    <property type="entry name" value="UDP_GlcNAc_Epimerase_2_dom"/>
</dbReference>
<evidence type="ECO:0000313" key="3">
    <source>
        <dbReference type="EMBL" id="MFB5191251.1"/>
    </source>
</evidence>
<dbReference type="Pfam" id="PF02350">
    <property type="entry name" value="Epimerase_2"/>
    <property type="match status" value="1"/>
</dbReference>
<feature type="domain" description="UDP-N-acetylglucosamine 2-epimerase" evidence="2">
    <location>
        <begin position="29"/>
        <end position="356"/>
    </location>
</feature>
<name>A0ABV5AGM3_9BACL</name>
<accession>A0ABV5AGM3</accession>
<sequence length="363" mass="41362">MNIMTILGTRPEIIRLSQIIPKLDQWATRHVVVHTGQNFDRTLSDLFFEQLEIRDPDYHIDLKTHSFGSQLGQMFTEVEEIMQKERPDRILVLGDTNSALCAILGERHGIPVYHMEAGNRCYDSNVPEEVNRKIIDSIATYNLPYTPGSRENLLREGIHPRRIWVSGNPIYEVLESFKPKIDSSQALQRFGLEEQKYFVVTVHRAENVDSRERLASIFHGLKRIADEWSYPVLVSVHPRTKDRLNRFAIDYDHPSLVLHEPLGLFDFVRLQKSATCVITDSGTVQEESCLLGVPSVTVRQSTERPETVVCGSNMLAGLEADQIHTCVRMMVQAPRTWNCPEGYQDPCVSTKIAQFIIGGLSYV</sequence>
<dbReference type="CDD" id="cd03786">
    <property type="entry name" value="GTB_UDP-GlcNAc_2-Epimerase"/>
    <property type="match status" value="1"/>
</dbReference>
<proteinExistence type="inferred from homology"/>
<dbReference type="Proteomes" id="UP001579974">
    <property type="component" value="Unassembled WGS sequence"/>
</dbReference>
<dbReference type="SUPFAM" id="SSF53756">
    <property type="entry name" value="UDP-Glycosyltransferase/glycogen phosphorylase"/>
    <property type="match status" value="1"/>
</dbReference>
<dbReference type="NCBIfam" id="TIGR00236">
    <property type="entry name" value="wecB"/>
    <property type="match status" value="1"/>
</dbReference>
<comment type="similarity">
    <text evidence="1">Belongs to the UDP-N-acetylglucosamine 2-epimerase family.</text>
</comment>
<dbReference type="PANTHER" id="PTHR43174:SF1">
    <property type="entry name" value="UDP-N-ACETYLGLUCOSAMINE 2-EPIMERASE"/>
    <property type="match status" value="1"/>
</dbReference>
<dbReference type="Gene3D" id="3.40.50.2000">
    <property type="entry name" value="Glycogen Phosphorylase B"/>
    <property type="match status" value="2"/>
</dbReference>